<evidence type="ECO:0000313" key="4">
    <source>
        <dbReference type="Proteomes" id="UP001228044"/>
    </source>
</evidence>
<proteinExistence type="predicted"/>
<feature type="chain" id="PRO_5045331355" evidence="2">
    <location>
        <begin position="24"/>
        <end position="98"/>
    </location>
</feature>
<feature type="compositionally biased region" description="Basic and acidic residues" evidence="1">
    <location>
        <begin position="81"/>
        <end position="98"/>
    </location>
</feature>
<evidence type="ECO:0000256" key="2">
    <source>
        <dbReference type="SAM" id="SignalP"/>
    </source>
</evidence>
<accession>A0ABT8DYH4</accession>
<organism evidence="3 4">
    <name type="scientific">Roseateles violae</name>
    <dbReference type="NCBI Taxonomy" id="3058042"/>
    <lineage>
        <taxon>Bacteria</taxon>
        <taxon>Pseudomonadati</taxon>
        <taxon>Pseudomonadota</taxon>
        <taxon>Betaproteobacteria</taxon>
        <taxon>Burkholderiales</taxon>
        <taxon>Sphaerotilaceae</taxon>
        <taxon>Roseateles</taxon>
    </lineage>
</organism>
<sequence>MKTTHIPLIAVLATIALAGAARAQDPTPAKTRAEVIAELQQARESGELALLHSEIGVNGYQLAPPLTMSARNGGQANAKAGRADLSAEAKRTRAAGEL</sequence>
<reference evidence="3 4" key="1">
    <citation type="submission" date="2023-06" db="EMBL/GenBank/DDBJ databases">
        <title>Pelomonas sp. PFR6 16S ribosomal RNA gene Genome sequencing and assembly.</title>
        <authorList>
            <person name="Woo H."/>
        </authorList>
    </citation>
    <scope>NUCLEOTIDE SEQUENCE [LARGE SCALE GENOMIC DNA]</scope>
    <source>
        <strain evidence="3 4">PFR6</strain>
    </source>
</reference>
<comment type="caution">
    <text evidence="3">The sequence shown here is derived from an EMBL/GenBank/DDBJ whole genome shotgun (WGS) entry which is preliminary data.</text>
</comment>
<dbReference type="InterPro" id="IPR025421">
    <property type="entry name" value="DUF4148"/>
</dbReference>
<dbReference type="Proteomes" id="UP001228044">
    <property type="component" value="Unassembled WGS sequence"/>
</dbReference>
<dbReference type="Pfam" id="PF13663">
    <property type="entry name" value="DUF4148"/>
    <property type="match status" value="1"/>
</dbReference>
<keyword evidence="2" id="KW-0732">Signal</keyword>
<feature type="signal peptide" evidence="2">
    <location>
        <begin position="1"/>
        <end position="23"/>
    </location>
</feature>
<dbReference type="EMBL" id="JAUHHC010000005">
    <property type="protein sequence ID" value="MDN3922641.1"/>
    <property type="molecule type" value="Genomic_DNA"/>
</dbReference>
<keyword evidence="4" id="KW-1185">Reference proteome</keyword>
<protein>
    <submittedName>
        <fullName evidence="3">DUF4148 domain-containing protein</fullName>
    </submittedName>
</protein>
<evidence type="ECO:0000313" key="3">
    <source>
        <dbReference type="EMBL" id="MDN3922641.1"/>
    </source>
</evidence>
<gene>
    <name evidence="3" type="ORF">QWJ38_20305</name>
</gene>
<name>A0ABT8DYH4_9BURK</name>
<dbReference type="RefSeq" id="WP_290360935.1">
    <property type="nucleotide sequence ID" value="NZ_JAUHHC010000005.1"/>
</dbReference>
<evidence type="ECO:0000256" key="1">
    <source>
        <dbReference type="SAM" id="MobiDB-lite"/>
    </source>
</evidence>
<feature type="region of interest" description="Disordered" evidence="1">
    <location>
        <begin position="71"/>
        <end position="98"/>
    </location>
</feature>